<name>A0A4Y2IVM4_ARAVE</name>
<dbReference type="Proteomes" id="UP000499080">
    <property type="component" value="Unassembled WGS sequence"/>
</dbReference>
<organism evidence="1 2">
    <name type="scientific">Araneus ventricosus</name>
    <name type="common">Orbweaver spider</name>
    <name type="synonym">Epeira ventricosa</name>
    <dbReference type="NCBI Taxonomy" id="182803"/>
    <lineage>
        <taxon>Eukaryota</taxon>
        <taxon>Metazoa</taxon>
        <taxon>Ecdysozoa</taxon>
        <taxon>Arthropoda</taxon>
        <taxon>Chelicerata</taxon>
        <taxon>Arachnida</taxon>
        <taxon>Araneae</taxon>
        <taxon>Araneomorphae</taxon>
        <taxon>Entelegynae</taxon>
        <taxon>Araneoidea</taxon>
        <taxon>Araneidae</taxon>
        <taxon>Araneus</taxon>
    </lineage>
</organism>
<reference evidence="1 2" key="1">
    <citation type="journal article" date="2019" name="Sci. Rep.">
        <title>Orb-weaving spider Araneus ventricosus genome elucidates the spidroin gene catalogue.</title>
        <authorList>
            <person name="Kono N."/>
            <person name="Nakamura H."/>
            <person name="Ohtoshi R."/>
            <person name="Moran D.A.P."/>
            <person name="Shinohara A."/>
            <person name="Yoshida Y."/>
            <person name="Fujiwara M."/>
            <person name="Mori M."/>
            <person name="Tomita M."/>
            <person name="Arakawa K."/>
        </authorList>
    </citation>
    <scope>NUCLEOTIDE SEQUENCE [LARGE SCALE GENOMIC DNA]</scope>
</reference>
<protein>
    <submittedName>
        <fullName evidence="1">Uncharacterized protein</fullName>
    </submittedName>
</protein>
<keyword evidence="2" id="KW-1185">Reference proteome</keyword>
<evidence type="ECO:0000313" key="1">
    <source>
        <dbReference type="EMBL" id="GBM81951.1"/>
    </source>
</evidence>
<comment type="caution">
    <text evidence="1">The sequence shown here is derived from an EMBL/GenBank/DDBJ whole genome shotgun (WGS) entry which is preliminary data.</text>
</comment>
<evidence type="ECO:0000313" key="2">
    <source>
        <dbReference type="Proteomes" id="UP000499080"/>
    </source>
</evidence>
<dbReference type="EMBL" id="BGPR01002977">
    <property type="protein sequence ID" value="GBM81951.1"/>
    <property type="molecule type" value="Genomic_DNA"/>
</dbReference>
<proteinExistence type="predicted"/>
<dbReference type="AlphaFoldDB" id="A0A4Y2IVM4"/>
<gene>
    <name evidence="1" type="ORF">AVEN_4101_1</name>
</gene>
<dbReference type="OrthoDB" id="125347at2759"/>
<sequence length="94" mass="10782">MKRKIIEKPEGAVIVADTASSCNRSASTICIIRKNKETIEEIHALKGVTRMSPKFLEDAERLFVVWMHEKRLRGDNFNQNIICGKVKVIFADRH</sequence>
<accession>A0A4Y2IVM4</accession>